<proteinExistence type="inferred from homology"/>
<keyword evidence="6" id="KW-0249">Electron transport</keyword>
<accession>A0A0L0FY22</accession>
<dbReference type="PANTHER" id="PTHR12964:SF0">
    <property type="entry name" value="NADH DEHYDROGENASE [UBIQUINONE] 1 ALPHA SUBCOMPLEX SUBUNIT 6"/>
    <property type="match status" value="1"/>
</dbReference>
<keyword evidence="7" id="KW-0496">Mitochondrion</keyword>
<dbReference type="GO" id="GO:0006979">
    <property type="term" value="P:response to oxidative stress"/>
    <property type="evidence" value="ECO:0007669"/>
    <property type="project" value="TreeGrafter"/>
</dbReference>
<keyword evidence="5" id="KW-0999">Mitochondrion inner membrane</keyword>
<dbReference type="GO" id="GO:0005743">
    <property type="term" value="C:mitochondrial inner membrane"/>
    <property type="evidence" value="ECO:0007669"/>
    <property type="project" value="UniProtKB-SubCell"/>
</dbReference>
<evidence type="ECO:0000256" key="4">
    <source>
        <dbReference type="ARBA" id="ARBA00022660"/>
    </source>
</evidence>
<keyword evidence="10" id="KW-1185">Reference proteome</keyword>
<dbReference type="RefSeq" id="XP_014155436.1">
    <property type="nucleotide sequence ID" value="XM_014299961.1"/>
</dbReference>
<evidence type="ECO:0000313" key="9">
    <source>
        <dbReference type="EMBL" id="KNC81534.1"/>
    </source>
</evidence>
<reference evidence="9 10" key="1">
    <citation type="submission" date="2011-02" db="EMBL/GenBank/DDBJ databases">
        <title>The Genome Sequence of Sphaeroforma arctica JP610.</title>
        <authorList>
            <consortium name="The Broad Institute Genome Sequencing Platform"/>
            <person name="Russ C."/>
            <person name="Cuomo C."/>
            <person name="Young S.K."/>
            <person name="Zeng Q."/>
            <person name="Gargeya S."/>
            <person name="Alvarado L."/>
            <person name="Berlin A."/>
            <person name="Chapman S.B."/>
            <person name="Chen Z."/>
            <person name="Freedman E."/>
            <person name="Gellesch M."/>
            <person name="Goldberg J."/>
            <person name="Griggs A."/>
            <person name="Gujja S."/>
            <person name="Heilman E."/>
            <person name="Heiman D."/>
            <person name="Howarth C."/>
            <person name="Mehta T."/>
            <person name="Neiman D."/>
            <person name="Pearson M."/>
            <person name="Roberts A."/>
            <person name="Saif S."/>
            <person name="Shea T."/>
            <person name="Shenoy N."/>
            <person name="Sisk P."/>
            <person name="Stolte C."/>
            <person name="Sykes S."/>
            <person name="White J."/>
            <person name="Yandava C."/>
            <person name="Burger G."/>
            <person name="Gray M.W."/>
            <person name="Holland P.W.H."/>
            <person name="King N."/>
            <person name="Lang F.B.F."/>
            <person name="Roger A.J."/>
            <person name="Ruiz-Trillo I."/>
            <person name="Haas B."/>
            <person name="Nusbaum C."/>
            <person name="Birren B."/>
        </authorList>
    </citation>
    <scope>NUCLEOTIDE SEQUENCE [LARGE SCALE GENOMIC DNA]</scope>
    <source>
        <strain evidence="9 10">JP610</strain>
    </source>
</reference>
<dbReference type="eggNOG" id="KOG3426">
    <property type="taxonomic scope" value="Eukaryota"/>
</dbReference>
<dbReference type="GeneID" id="25906645"/>
<sequence>MYALDIPVSEVRSKIREEFKKNKNLAHTPPHTTPSRSYMLGSIRVMYVSVWSETCAAICGVIVDGICRYWPFSKARVGTDLLARHVWVYLLLAYFSAASRMEPLVRAMYVSVWAETCAAICGVIVDHLAFVGTGLLARHVWITDIRVADMLVVKGKMEYDETIHFWKQKSHVMRYWKDEEDLNNPLKMDFLERFYRGV</sequence>
<dbReference type="AlphaFoldDB" id="A0A0L0FY22"/>
<evidence type="ECO:0000256" key="3">
    <source>
        <dbReference type="ARBA" id="ARBA00022448"/>
    </source>
</evidence>
<dbReference type="InterPro" id="IPR016488">
    <property type="entry name" value="NADH_Ub_cplx-1_asu_su-6"/>
</dbReference>
<evidence type="ECO:0000256" key="1">
    <source>
        <dbReference type="ARBA" id="ARBA00004443"/>
    </source>
</evidence>
<comment type="subcellular location">
    <subcellularLocation>
        <location evidence="1">Mitochondrion inner membrane</location>
        <topology evidence="1">Peripheral membrane protein</topology>
        <orientation evidence="1">Matrix side</orientation>
    </subcellularLocation>
</comment>
<evidence type="ECO:0000256" key="5">
    <source>
        <dbReference type="ARBA" id="ARBA00022792"/>
    </source>
</evidence>
<gene>
    <name evidence="9" type="ORF">SARC_06141</name>
</gene>
<keyword evidence="8" id="KW-0472">Membrane</keyword>
<name>A0A0L0FY22_9EUKA</name>
<dbReference type="Proteomes" id="UP000054560">
    <property type="component" value="Unassembled WGS sequence"/>
</dbReference>
<evidence type="ECO:0000256" key="2">
    <source>
        <dbReference type="ARBA" id="ARBA00009508"/>
    </source>
</evidence>
<dbReference type="OrthoDB" id="14535at2759"/>
<evidence type="ECO:0000256" key="8">
    <source>
        <dbReference type="ARBA" id="ARBA00023136"/>
    </source>
</evidence>
<keyword evidence="4" id="KW-0679">Respiratory chain</keyword>
<keyword evidence="3" id="KW-0813">Transport</keyword>
<organism evidence="9 10">
    <name type="scientific">Sphaeroforma arctica JP610</name>
    <dbReference type="NCBI Taxonomy" id="667725"/>
    <lineage>
        <taxon>Eukaryota</taxon>
        <taxon>Ichthyosporea</taxon>
        <taxon>Ichthyophonida</taxon>
        <taxon>Sphaeroforma</taxon>
    </lineage>
</organism>
<evidence type="ECO:0000313" key="10">
    <source>
        <dbReference type="Proteomes" id="UP000054560"/>
    </source>
</evidence>
<protein>
    <submittedName>
        <fullName evidence="9">Uncharacterized protein</fullName>
    </submittedName>
</protein>
<dbReference type="EMBL" id="KQ242023">
    <property type="protein sequence ID" value="KNC81534.1"/>
    <property type="molecule type" value="Genomic_DNA"/>
</dbReference>
<evidence type="ECO:0000256" key="7">
    <source>
        <dbReference type="ARBA" id="ARBA00023128"/>
    </source>
</evidence>
<comment type="similarity">
    <text evidence="2">Belongs to the complex I LYR family.</text>
</comment>
<dbReference type="PANTHER" id="PTHR12964">
    <property type="entry name" value="NADH-UBIQUINONE OXIDOREDUCTASE B14 SUBUNIT"/>
    <property type="match status" value="1"/>
</dbReference>
<dbReference type="STRING" id="667725.A0A0L0FY22"/>
<evidence type="ECO:0000256" key="6">
    <source>
        <dbReference type="ARBA" id="ARBA00022982"/>
    </source>
</evidence>